<dbReference type="SUPFAM" id="SSF109604">
    <property type="entry name" value="HD-domain/PDEase-like"/>
    <property type="match status" value="2"/>
</dbReference>
<dbReference type="AlphaFoldDB" id="A0AAU9ERX4"/>
<evidence type="ECO:0000313" key="4">
    <source>
        <dbReference type="Proteomes" id="UP001321786"/>
    </source>
</evidence>
<dbReference type="PROSITE" id="PS51831">
    <property type="entry name" value="HD"/>
    <property type="match status" value="1"/>
</dbReference>
<dbReference type="RefSeq" id="WP_338534872.1">
    <property type="nucleotide sequence ID" value="NZ_AP028654.1"/>
</dbReference>
<accession>A0AAU9ERX4</accession>
<dbReference type="Proteomes" id="UP001321786">
    <property type="component" value="Chromosome"/>
</dbReference>
<dbReference type="Gene3D" id="1.10.3210.10">
    <property type="entry name" value="Hypothetical protein af1432"/>
    <property type="match status" value="2"/>
</dbReference>
<dbReference type="Pfam" id="PF13487">
    <property type="entry name" value="HD_5"/>
    <property type="match status" value="1"/>
</dbReference>
<feature type="domain" description="HD-GYP" evidence="2">
    <location>
        <begin position="208"/>
        <end position="403"/>
    </location>
</feature>
<feature type="domain" description="HD" evidence="1">
    <location>
        <begin position="25"/>
        <end position="139"/>
    </location>
</feature>
<dbReference type="InterPro" id="IPR003607">
    <property type="entry name" value="HD/PDEase_dom"/>
</dbReference>
<sequence length="411" mass="47649">MKFDVNLLDIVVVFINAIDRINPILKNHHRRVSVIAYYIGEAYGLKKNQLTSLVLAASLHDIGALTVKDSQELMVLDVINPEKHAEMGARMLKSFKPFDRIRQIVLNHHVNYENEKENSNETIPYEAFIIHLADRIEILTHNNTLALNQREYILKNIEPLSGSVFDPKLVEVFSKIAKKEFFWFEIDNLTINELVKKLDTDGFGLKKDYDTLDGLVATLSRVIDYKSKFTASHSIQVSHVAYRLACLMELDDETCWGIKIAGYLHDFGKIAIPSEILDKNGPLTHNEYNVIKTHPYYTYDMLSRITWLGDIVKWAAFHHERLNYSGYPRKPEPKELDVEVEIVIYADIFSALSEDRPYRRALNYKEIMSVIDKKFKSIVGEDVYDVLKENGEIIYKEIEEIDRKSKIDYEN</sequence>
<reference evidence="3 4" key="1">
    <citation type="submission" date="2023-08" db="EMBL/GenBank/DDBJ databases">
        <title>Helicovermis profunda gen. nov., sp. nov., a novel mesophilic, fermentative bacterium within the Bacillota from a deep-sea hydrothermal vent chimney.</title>
        <authorList>
            <person name="Miyazaki U."/>
            <person name="Mizutani D."/>
            <person name="Hashimoto Y."/>
            <person name="Tame A."/>
            <person name="Sawayama S."/>
            <person name="Miyazaki J."/>
            <person name="Takai K."/>
            <person name="Nakagawa S."/>
        </authorList>
    </citation>
    <scope>NUCLEOTIDE SEQUENCE [LARGE SCALE GENOMIC DNA]</scope>
    <source>
        <strain evidence="3 4">S502</strain>
    </source>
</reference>
<dbReference type="EMBL" id="AP028654">
    <property type="protein sequence ID" value="BEP29215.1"/>
    <property type="molecule type" value="Genomic_DNA"/>
</dbReference>
<dbReference type="PANTHER" id="PTHR43155">
    <property type="entry name" value="CYCLIC DI-GMP PHOSPHODIESTERASE PA4108-RELATED"/>
    <property type="match status" value="1"/>
</dbReference>
<organism evidence="3 4">
    <name type="scientific">Helicovermis profundi</name>
    <dbReference type="NCBI Taxonomy" id="3065157"/>
    <lineage>
        <taxon>Bacteria</taxon>
        <taxon>Bacillati</taxon>
        <taxon>Bacillota</taxon>
        <taxon>Clostridia</taxon>
        <taxon>Helicovermis</taxon>
    </lineage>
</organism>
<dbReference type="Pfam" id="PF01966">
    <property type="entry name" value="HD"/>
    <property type="match status" value="1"/>
</dbReference>
<gene>
    <name evidence="3" type="ORF">HLPR_15460</name>
</gene>
<evidence type="ECO:0000259" key="1">
    <source>
        <dbReference type="PROSITE" id="PS51831"/>
    </source>
</evidence>
<protein>
    <submittedName>
        <fullName evidence="3">HDIG domain-containing protein</fullName>
    </submittedName>
</protein>
<dbReference type="PROSITE" id="PS51832">
    <property type="entry name" value="HD_GYP"/>
    <property type="match status" value="1"/>
</dbReference>
<evidence type="ECO:0000313" key="3">
    <source>
        <dbReference type="EMBL" id="BEP29215.1"/>
    </source>
</evidence>
<keyword evidence="4" id="KW-1185">Reference proteome</keyword>
<dbReference type="InterPro" id="IPR037522">
    <property type="entry name" value="HD_GYP_dom"/>
</dbReference>
<dbReference type="KEGG" id="hprf:HLPR_15460"/>
<proteinExistence type="predicted"/>
<dbReference type="InterPro" id="IPR006674">
    <property type="entry name" value="HD_domain"/>
</dbReference>
<name>A0AAU9ERX4_9FIRM</name>
<evidence type="ECO:0000259" key="2">
    <source>
        <dbReference type="PROSITE" id="PS51832"/>
    </source>
</evidence>
<dbReference type="CDD" id="cd00077">
    <property type="entry name" value="HDc"/>
    <property type="match status" value="2"/>
</dbReference>
<dbReference type="PANTHER" id="PTHR43155:SF1">
    <property type="entry name" value="3'3'-CGAMP-SPECIFIC PHOSPHODIESTERASE 1"/>
    <property type="match status" value="1"/>
</dbReference>
<dbReference type="SMART" id="SM00471">
    <property type="entry name" value="HDc"/>
    <property type="match status" value="2"/>
</dbReference>